<dbReference type="Pfam" id="PF01393">
    <property type="entry name" value="Chromo_shadow"/>
    <property type="match status" value="1"/>
</dbReference>
<dbReference type="GO" id="GO:0005634">
    <property type="term" value="C:nucleus"/>
    <property type="evidence" value="ECO:0007669"/>
    <property type="project" value="UniProtKB-SubCell"/>
</dbReference>
<keyword evidence="3" id="KW-0539">Nucleus</keyword>
<comment type="caution">
    <text evidence="7">The sequence shown here is derived from an EMBL/GenBank/DDBJ whole genome shotgun (WGS) entry which is preliminary data.</text>
</comment>
<dbReference type="GO" id="GO:0000792">
    <property type="term" value="C:heterochromatin"/>
    <property type="evidence" value="ECO:0007669"/>
    <property type="project" value="UniProtKB-ARBA"/>
</dbReference>
<comment type="subcellular location">
    <subcellularLocation>
        <location evidence="1">Nucleus</location>
    </subcellularLocation>
</comment>
<keyword evidence="5" id="KW-1133">Transmembrane helix</keyword>
<comment type="subunit">
    <text evidence="2">Component of the NuA4 histone acetyltransferase complex.</text>
</comment>
<keyword evidence="5" id="KW-0472">Membrane</keyword>
<dbReference type="InterPro" id="IPR023779">
    <property type="entry name" value="Chromodomain_CS"/>
</dbReference>
<evidence type="ECO:0000256" key="5">
    <source>
        <dbReference type="SAM" id="Phobius"/>
    </source>
</evidence>
<dbReference type="AlphaFoldDB" id="A0A9P9AS53"/>
<evidence type="ECO:0000256" key="1">
    <source>
        <dbReference type="ARBA" id="ARBA00004123"/>
    </source>
</evidence>
<feature type="region of interest" description="Disordered" evidence="4">
    <location>
        <begin position="1"/>
        <end position="65"/>
    </location>
</feature>
<dbReference type="InterPro" id="IPR000953">
    <property type="entry name" value="Chromo/chromo_shadow_dom"/>
</dbReference>
<dbReference type="InterPro" id="IPR008251">
    <property type="entry name" value="Chromo_shadow_dom"/>
</dbReference>
<dbReference type="SMART" id="SM00300">
    <property type="entry name" value="ChSh"/>
    <property type="match status" value="1"/>
</dbReference>
<feature type="domain" description="Chromo" evidence="6">
    <location>
        <begin position="43"/>
        <end position="116"/>
    </location>
</feature>
<dbReference type="PROSITE" id="PS00598">
    <property type="entry name" value="CHROMO_1"/>
    <property type="match status" value="1"/>
</dbReference>
<evidence type="ECO:0000256" key="4">
    <source>
        <dbReference type="SAM" id="MobiDB-lite"/>
    </source>
</evidence>
<gene>
    <name evidence="7" type="ORF">B0T10DRAFT_603656</name>
</gene>
<evidence type="ECO:0000256" key="3">
    <source>
        <dbReference type="ARBA" id="ARBA00023242"/>
    </source>
</evidence>
<protein>
    <recommendedName>
        <fullName evidence="6">Chromo domain-containing protein</fullName>
    </recommendedName>
</protein>
<dbReference type="InterPro" id="IPR051219">
    <property type="entry name" value="Heterochromatin_chromo-domain"/>
</dbReference>
<evidence type="ECO:0000313" key="8">
    <source>
        <dbReference type="Proteomes" id="UP000777438"/>
    </source>
</evidence>
<sequence length="316" mass="34568">MPPALSESESSDDGDSVVPIQATRKAATKAPSNDISDANEDDAGADNVDSADEGSEEDDDLEEDVFIGSLKFQVKWEGYDSAKDLTWEPEENLQGSASDILNEYLTKRGGREAIFEETDKATKTKKRGRASNGTSSTTKKRSRRNGTHPDETTPPATMKKWSPPAGSWEDDIETIDACEDEGSGKLVVYLIWKNGQKTKHDTQTIYKKCPQKMLHFYERHVKIIRDENKALADGADAIVSIDPQQPQKHHPRSPFLPPSTVTMKKNDVIAIIIIILFILLAAVSFGIWKLVTVAKSSMTATSASGSSGTSSELHDG</sequence>
<dbReference type="PANTHER" id="PTHR22812">
    <property type="entry name" value="CHROMOBOX PROTEIN"/>
    <property type="match status" value="1"/>
</dbReference>
<dbReference type="OrthoDB" id="433924at2759"/>
<proteinExistence type="predicted"/>
<reference evidence="7 8" key="1">
    <citation type="journal article" date="2021" name="Nat. Commun.">
        <title>Genetic determinants of endophytism in the Arabidopsis root mycobiome.</title>
        <authorList>
            <person name="Mesny F."/>
            <person name="Miyauchi S."/>
            <person name="Thiergart T."/>
            <person name="Pickel B."/>
            <person name="Atanasova L."/>
            <person name="Karlsson M."/>
            <person name="Huettel B."/>
            <person name="Barry K.W."/>
            <person name="Haridas S."/>
            <person name="Chen C."/>
            <person name="Bauer D."/>
            <person name="Andreopoulos W."/>
            <person name="Pangilinan J."/>
            <person name="LaButti K."/>
            <person name="Riley R."/>
            <person name="Lipzen A."/>
            <person name="Clum A."/>
            <person name="Drula E."/>
            <person name="Henrissat B."/>
            <person name="Kohler A."/>
            <person name="Grigoriev I.V."/>
            <person name="Martin F.M."/>
            <person name="Hacquard S."/>
        </authorList>
    </citation>
    <scope>NUCLEOTIDE SEQUENCE [LARGE SCALE GENOMIC DNA]</scope>
    <source>
        <strain evidence="7 8">MPI-CAGE-CH-0241</strain>
    </source>
</reference>
<dbReference type="EMBL" id="JAGPYM010000005">
    <property type="protein sequence ID" value="KAH6894107.1"/>
    <property type="molecule type" value="Genomic_DNA"/>
</dbReference>
<accession>A0A9P9AS53</accession>
<dbReference type="Gene3D" id="2.40.50.40">
    <property type="match status" value="2"/>
</dbReference>
<dbReference type="Proteomes" id="UP000777438">
    <property type="component" value="Unassembled WGS sequence"/>
</dbReference>
<feature type="region of interest" description="Disordered" evidence="4">
    <location>
        <begin position="115"/>
        <end position="166"/>
    </location>
</feature>
<keyword evidence="8" id="KW-1185">Reference proteome</keyword>
<organism evidence="7 8">
    <name type="scientific">Thelonectria olida</name>
    <dbReference type="NCBI Taxonomy" id="1576542"/>
    <lineage>
        <taxon>Eukaryota</taxon>
        <taxon>Fungi</taxon>
        <taxon>Dikarya</taxon>
        <taxon>Ascomycota</taxon>
        <taxon>Pezizomycotina</taxon>
        <taxon>Sordariomycetes</taxon>
        <taxon>Hypocreomycetidae</taxon>
        <taxon>Hypocreales</taxon>
        <taxon>Nectriaceae</taxon>
        <taxon>Thelonectria</taxon>
    </lineage>
</organism>
<dbReference type="InterPro" id="IPR023780">
    <property type="entry name" value="Chromo_domain"/>
</dbReference>
<evidence type="ECO:0000259" key="6">
    <source>
        <dbReference type="PROSITE" id="PS50013"/>
    </source>
</evidence>
<evidence type="ECO:0000313" key="7">
    <source>
        <dbReference type="EMBL" id="KAH6894107.1"/>
    </source>
</evidence>
<name>A0A9P9AS53_9HYPO</name>
<dbReference type="PROSITE" id="PS50013">
    <property type="entry name" value="CHROMO_2"/>
    <property type="match status" value="1"/>
</dbReference>
<dbReference type="InterPro" id="IPR016197">
    <property type="entry name" value="Chromo-like_dom_sf"/>
</dbReference>
<feature type="transmembrane region" description="Helical" evidence="5">
    <location>
        <begin position="268"/>
        <end position="288"/>
    </location>
</feature>
<keyword evidence="5" id="KW-0812">Transmembrane</keyword>
<dbReference type="SUPFAM" id="SSF54160">
    <property type="entry name" value="Chromo domain-like"/>
    <property type="match status" value="2"/>
</dbReference>
<dbReference type="CDD" id="cd18657">
    <property type="entry name" value="CSD_Swi6"/>
    <property type="match status" value="1"/>
</dbReference>
<dbReference type="GO" id="GO:0006338">
    <property type="term" value="P:chromatin remodeling"/>
    <property type="evidence" value="ECO:0007669"/>
    <property type="project" value="UniProtKB-ARBA"/>
</dbReference>
<feature type="compositionally biased region" description="Acidic residues" evidence="4">
    <location>
        <begin position="37"/>
        <end position="65"/>
    </location>
</feature>
<dbReference type="CDD" id="cd00024">
    <property type="entry name" value="CD_CSD"/>
    <property type="match status" value="1"/>
</dbReference>
<dbReference type="Pfam" id="PF00385">
    <property type="entry name" value="Chromo"/>
    <property type="match status" value="1"/>
</dbReference>
<evidence type="ECO:0000256" key="2">
    <source>
        <dbReference type="ARBA" id="ARBA00011353"/>
    </source>
</evidence>